<reference evidence="2 3" key="1">
    <citation type="journal article" date="2013" name="Curr. Biol.">
        <title>The Genome of the Foraminiferan Reticulomyxa filosa.</title>
        <authorList>
            <person name="Glockner G."/>
            <person name="Hulsmann N."/>
            <person name="Schleicher M."/>
            <person name="Noegel A.A."/>
            <person name="Eichinger L."/>
            <person name="Gallinger C."/>
            <person name="Pawlowski J."/>
            <person name="Sierra R."/>
            <person name="Euteneuer U."/>
            <person name="Pillet L."/>
            <person name="Moustafa A."/>
            <person name="Platzer M."/>
            <person name="Groth M."/>
            <person name="Szafranski K."/>
            <person name="Schliwa M."/>
        </authorList>
    </citation>
    <scope>NUCLEOTIDE SEQUENCE [LARGE SCALE GENOMIC DNA]</scope>
</reference>
<dbReference type="PANTHER" id="PTHR12894:SF27">
    <property type="entry name" value="TRANSFORMING GROWTH FACTOR-BETA RECEPTOR-ASSOCIATED PROTEIN 1"/>
    <property type="match status" value="1"/>
</dbReference>
<proteinExistence type="predicted"/>
<dbReference type="AlphaFoldDB" id="X6N2X1"/>
<keyword evidence="1" id="KW-0812">Transmembrane</keyword>
<dbReference type="GO" id="GO:0034058">
    <property type="term" value="P:endosomal vesicle fusion"/>
    <property type="evidence" value="ECO:0007669"/>
    <property type="project" value="TreeGrafter"/>
</dbReference>
<dbReference type="PANTHER" id="PTHR12894">
    <property type="entry name" value="CNH DOMAIN CONTAINING"/>
    <property type="match status" value="1"/>
</dbReference>
<dbReference type="OrthoDB" id="5325112at2759"/>
<protein>
    <submittedName>
        <fullName evidence="2">Uncharacterized protein</fullName>
    </submittedName>
</protein>
<dbReference type="EMBL" id="ASPP01012412">
    <property type="protein sequence ID" value="ETO20625.1"/>
    <property type="molecule type" value="Genomic_DNA"/>
</dbReference>
<sequence>MSLSTSLPVVMNNEDMDKVYANCDMLVSLRETQGVLGMCQAWSTTVLFYDEQQIQGLLPTPLERQISECIESLRIEKGLQLLMKTNPTSETKRGFHSKAAFSLFVNMYFKQAMEHFMISDIDPRDVIYLFPKVRPAKMSYTIKHPMAPQQETVDDIIRVVAQWRRDKNVSTRERRDNVLNNSMLIEELAEYLRAIHYLGNMLWNRRVHPEMDELQIRDAEQKLAVDTALLKIYCEVQRCKKELRKLQHNQHSIIESSLLELPFPLEELLTKDYDNSCIIEECVSILSENSLYYAMALLYYSRSKADTSYTRNSLNILEEIGNKKWTDAANPNYDGVALMVTILSEMELCSDLWSFAEKLLRRSPAEGMKIFTKPMRIKRIPDNDVLEFLKERLQPSKDVSALMSGLNRLKSHQASSTRSNVEIQAMWQEVNEFDYVEAFLEHIVMTEHTIVPACHDELAFVYMSKIQKLVDIVGSKLSMFISKKKKKIIYIYVYVYVYIYVYTHISKVRLKKNMLNVCLFESSEWYAPEKLLEKAKTLELSEEMMELNKKLGRHDEALRILLKDINSFHRAVEYCLLAPHRSKDRSDRFVELIRIAFHMEWTKQQQQLQQQPPPTNPFANTKPSSLQLLPKIVTLLETYPQDINPSQVLRLLPADVPVYLLKKWFKKIIPTNLHRYRQTRVQRCLYQKKYLQTNVELINIKSNYGMIDFNTQCPCGKGFHDSTLFVLDKT</sequence>
<dbReference type="GO" id="GO:0006914">
    <property type="term" value="P:autophagy"/>
    <property type="evidence" value="ECO:0007669"/>
    <property type="project" value="TreeGrafter"/>
</dbReference>
<dbReference type="GO" id="GO:0016020">
    <property type="term" value="C:membrane"/>
    <property type="evidence" value="ECO:0007669"/>
    <property type="project" value="TreeGrafter"/>
</dbReference>
<keyword evidence="3" id="KW-1185">Reference proteome</keyword>
<feature type="transmembrane region" description="Helical" evidence="1">
    <location>
        <begin position="488"/>
        <end position="505"/>
    </location>
</feature>
<name>X6N2X1_RETFI</name>
<keyword evidence="1" id="KW-0472">Membrane</keyword>
<accession>X6N2X1</accession>
<dbReference type="GO" id="GO:0005737">
    <property type="term" value="C:cytoplasm"/>
    <property type="evidence" value="ECO:0007669"/>
    <property type="project" value="TreeGrafter"/>
</dbReference>
<evidence type="ECO:0000313" key="2">
    <source>
        <dbReference type="EMBL" id="ETO20625.1"/>
    </source>
</evidence>
<dbReference type="InterPro" id="IPR032914">
    <property type="entry name" value="Vam6/VPS39/TRAP1"/>
</dbReference>
<keyword evidence="1" id="KW-1133">Transmembrane helix</keyword>
<organism evidence="2 3">
    <name type="scientific">Reticulomyxa filosa</name>
    <dbReference type="NCBI Taxonomy" id="46433"/>
    <lineage>
        <taxon>Eukaryota</taxon>
        <taxon>Sar</taxon>
        <taxon>Rhizaria</taxon>
        <taxon>Retaria</taxon>
        <taxon>Foraminifera</taxon>
        <taxon>Monothalamids</taxon>
        <taxon>Reticulomyxidae</taxon>
        <taxon>Reticulomyxa</taxon>
    </lineage>
</organism>
<comment type="caution">
    <text evidence="2">The sequence shown here is derived from an EMBL/GenBank/DDBJ whole genome shotgun (WGS) entry which is preliminary data.</text>
</comment>
<dbReference type="Proteomes" id="UP000023152">
    <property type="component" value="Unassembled WGS sequence"/>
</dbReference>
<gene>
    <name evidence="2" type="ORF">RFI_16594</name>
</gene>
<evidence type="ECO:0000256" key="1">
    <source>
        <dbReference type="SAM" id="Phobius"/>
    </source>
</evidence>
<evidence type="ECO:0000313" key="3">
    <source>
        <dbReference type="Proteomes" id="UP000023152"/>
    </source>
</evidence>